<feature type="compositionally biased region" description="Basic and acidic residues" evidence="1">
    <location>
        <begin position="222"/>
        <end position="237"/>
    </location>
</feature>
<feature type="compositionally biased region" description="Gly residues" evidence="1">
    <location>
        <begin position="292"/>
        <end position="302"/>
    </location>
</feature>
<feature type="compositionally biased region" description="Acidic residues" evidence="1">
    <location>
        <begin position="337"/>
        <end position="349"/>
    </location>
</feature>
<reference evidence="2" key="1">
    <citation type="submission" date="2021-01" db="EMBL/GenBank/DDBJ databases">
        <title>Whole genome shotgun sequence of Actinocatenispora rupis NBRC 107355.</title>
        <authorList>
            <person name="Komaki H."/>
            <person name="Tamura T."/>
        </authorList>
    </citation>
    <scope>NUCLEOTIDE SEQUENCE</scope>
    <source>
        <strain evidence="2">NBRC 107355</strain>
    </source>
</reference>
<sequence length="365" mass="37547">MGAPPPVDNQDLVEKYGKYSHDELYRWLKAGDPEQVDDLLAEWKKIVRGAHDLHTNLRTELATLGAQWSSAAGDEFQRRMALVSQFAEDLSTDIGTFQTTMADLSADLREAQKQNENPDRTDDNDSTMGGAVAGAVVAGPVGGLIGGVMGHNRDKHQREQARNRMVALVAGLAGKYQTGAHQWSAPDWNHDMPGDDTHDSDPDVRSATSTGTSGVPATDPAANRHDRHGTFDVRRPDGPQAGDGNRGGTNGDGGAHPDVLGSTALAGAGAGPTGAGVPGDTSGSALASAPQGAGGVGAGVGRFGPAADGTSSVSGRGAPGRRGGGEDEPAEYSTWLTEDEQVWGGDEEAASGVLGGRPRASGDDA</sequence>
<dbReference type="SUPFAM" id="SSF140453">
    <property type="entry name" value="EsxAB dimer-like"/>
    <property type="match status" value="1"/>
</dbReference>
<dbReference type="Proteomes" id="UP000612808">
    <property type="component" value="Unassembled WGS sequence"/>
</dbReference>
<accession>A0A8J3J7T3</accession>
<feature type="region of interest" description="Disordered" evidence="1">
    <location>
        <begin position="182"/>
        <end position="365"/>
    </location>
</feature>
<feature type="compositionally biased region" description="Gly residues" evidence="1">
    <location>
        <begin position="244"/>
        <end position="254"/>
    </location>
</feature>
<gene>
    <name evidence="2" type="ORF">Aru02nite_44660</name>
</gene>
<evidence type="ECO:0000256" key="1">
    <source>
        <dbReference type="SAM" id="MobiDB-lite"/>
    </source>
</evidence>
<dbReference type="AlphaFoldDB" id="A0A8J3J7T3"/>
<dbReference type="RefSeq" id="WP_203660753.1">
    <property type="nucleotide sequence ID" value="NZ_BAAAZM010000015.1"/>
</dbReference>
<feature type="compositionally biased region" description="Basic and acidic residues" evidence="1">
    <location>
        <begin position="188"/>
        <end position="204"/>
    </location>
</feature>
<evidence type="ECO:0008006" key="4">
    <source>
        <dbReference type="Google" id="ProtNLM"/>
    </source>
</evidence>
<evidence type="ECO:0000313" key="3">
    <source>
        <dbReference type="Proteomes" id="UP000612808"/>
    </source>
</evidence>
<dbReference type="EMBL" id="BOMB01000025">
    <property type="protein sequence ID" value="GID13577.1"/>
    <property type="molecule type" value="Genomic_DNA"/>
</dbReference>
<protein>
    <recommendedName>
        <fullName evidence="4">Proteins of 100 residues with WXG</fullName>
    </recommendedName>
</protein>
<evidence type="ECO:0000313" key="2">
    <source>
        <dbReference type="EMBL" id="GID13577.1"/>
    </source>
</evidence>
<comment type="caution">
    <text evidence="2">The sequence shown here is derived from an EMBL/GenBank/DDBJ whole genome shotgun (WGS) entry which is preliminary data.</text>
</comment>
<feature type="compositionally biased region" description="Polar residues" evidence="1">
    <location>
        <begin position="206"/>
        <end position="215"/>
    </location>
</feature>
<organism evidence="2 3">
    <name type="scientific">Actinocatenispora rupis</name>
    <dbReference type="NCBI Taxonomy" id="519421"/>
    <lineage>
        <taxon>Bacteria</taxon>
        <taxon>Bacillati</taxon>
        <taxon>Actinomycetota</taxon>
        <taxon>Actinomycetes</taxon>
        <taxon>Micromonosporales</taxon>
        <taxon>Micromonosporaceae</taxon>
        <taxon>Actinocatenispora</taxon>
    </lineage>
</organism>
<name>A0A8J3J7T3_9ACTN</name>
<dbReference type="InterPro" id="IPR036689">
    <property type="entry name" value="ESAT-6-like_sf"/>
</dbReference>
<proteinExistence type="predicted"/>
<dbReference type="Gene3D" id="1.10.287.1060">
    <property type="entry name" value="ESAT-6-like"/>
    <property type="match status" value="1"/>
</dbReference>
<feature type="compositionally biased region" description="Gly residues" evidence="1">
    <location>
        <begin position="268"/>
        <end position="277"/>
    </location>
</feature>
<keyword evidence="3" id="KW-1185">Reference proteome</keyword>